<protein>
    <submittedName>
        <fullName evidence="3">Nucleolar transcription factor 1-B-like</fullName>
    </submittedName>
</protein>
<evidence type="ECO:0000256" key="1">
    <source>
        <dbReference type="SAM" id="MobiDB-lite"/>
    </source>
</evidence>
<accession>A0AAJ6VMU1</accession>
<feature type="compositionally biased region" description="Basic and acidic residues" evidence="1">
    <location>
        <begin position="87"/>
        <end position="98"/>
    </location>
</feature>
<feature type="region of interest" description="Disordered" evidence="1">
    <location>
        <begin position="66"/>
        <end position="139"/>
    </location>
</feature>
<evidence type="ECO:0000313" key="3">
    <source>
        <dbReference type="RefSeq" id="XP_011495642.1"/>
    </source>
</evidence>
<dbReference type="AlphaFoldDB" id="A0AAJ6VMU1"/>
<feature type="compositionally biased region" description="Acidic residues" evidence="1">
    <location>
        <begin position="108"/>
        <end position="139"/>
    </location>
</feature>
<keyword evidence="2" id="KW-1185">Reference proteome</keyword>
<sequence>MEYGIRSHGFSVNGGGPTPSSWLESAMASAVYTNPLATAYQLPSSAALFLNSLQSLQSSAVAIELARKSGRRDEEDEEEEEEDDDDVRISADGEEGRVDVGMGGSTQPDDETRPDEDDEYEEQEEDDDDDEGGGGDGEG</sequence>
<dbReference type="GeneID" id="105360446"/>
<name>A0AAJ6VMU1_9HYME</name>
<dbReference type="Proteomes" id="UP000695007">
    <property type="component" value="Unplaced"/>
</dbReference>
<proteinExistence type="predicted"/>
<feature type="compositionally biased region" description="Acidic residues" evidence="1">
    <location>
        <begin position="74"/>
        <end position="86"/>
    </location>
</feature>
<dbReference type="RefSeq" id="XP_011495642.1">
    <property type="nucleotide sequence ID" value="XM_011497340.1"/>
</dbReference>
<dbReference type="KEGG" id="csol:105360446"/>
<organism evidence="2 3">
    <name type="scientific">Ceratosolen solmsi marchali</name>
    <dbReference type="NCBI Taxonomy" id="326594"/>
    <lineage>
        <taxon>Eukaryota</taxon>
        <taxon>Metazoa</taxon>
        <taxon>Ecdysozoa</taxon>
        <taxon>Arthropoda</taxon>
        <taxon>Hexapoda</taxon>
        <taxon>Insecta</taxon>
        <taxon>Pterygota</taxon>
        <taxon>Neoptera</taxon>
        <taxon>Endopterygota</taxon>
        <taxon>Hymenoptera</taxon>
        <taxon>Apocrita</taxon>
        <taxon>Proctotrupomorpha</taxon>
        <taxon>Chalcidoidea</taxon>
        <taxon>Agaonidae</taxon>
        <taxon>Agaoninae</taxon>
        <taxon>Ceratosolen</taxon>
    </lineage>
</organism>
<gene>
    <name evidence="3" type="primary">LOC105360446</name>
</gene>
<reference evidence="3" key="1">
    <citation type="submission" date="2025-08" db="UniProtKB">
        <authorList>
            <consortium name="RefSeq"/>
        </authorList>
    </citation>
    <scope>IDENTIFICATION</scope>
</reference>
<evidence type="ECO:0000313" key="2">
    <source>
        <dbReference type="Proteomes" id="UP000695007"/>
    </source>
</evidence>